<evidence type="ECO:0000256" key="18">
    <source>
        <dbReference type="ARBA" id="ARBA00023316"/>
    </source>
</evidence>
<keyword evidence="12" id="KW-0146">Chitin degradation</keyword>
<keyword evidence="16" id="KW-0170">Cobalt</keyword>
<keyword evidence="14" id="KW-0325">Glycoprotein</keyword>
<keyword evidence="5" id="KW-1003">Cell membrane</keyword>
<dbReference type="SUPFAM" id="SSF88713">
    <property type="entry name" value="Glycoside hydrolase/deacetylase"/>
    <property type="match status" value="1"/>
</dbReference>
<dbReference type="PANTHER" id="PTHR10587">
    <property type="entry name" value="GLYCOSYL TRANSFERASE-RELATED"/>
    <property type="match status" value="1"/>
</dbReference>
<keyword evidence="18" id="KW-0961">Cell wall biogenesis/degradation</keyword>
<keyword evidence="11" id="KW-0378">Hydrolase</keyword>
<evidence type="ECO:0000256" key="3">
    <source>
        <dbReference type="ARBA" id="ARBA00004609"/>
    </source>
</evidence>
<dbReference type="GO" id="GO:0009272">
    <property type="term" value="P:fungal-type cell wall biogenesis"/>
    <property type="evidence" value="ECO:0007669"/>
    <property type="project" value="UniProtKB-ARBA"/>
</dbReference>
<evidence type="ECO:0000256" key="22">
    <source>
        <dbReference type="SAM" id="MobiDB-lite"/>
    </source>
</evidence>
<evidence type="ECO:0000256" key="7">
    <source>
        <dbReference type="ARBA" id="ARBA00022525"/>
    </source>
</evidence>
<evidence type="ECO:0000256" key="19">
    <source>
        <dbReference type="ARBA" id="ARBA00023326"/>
    </source>
</evidence>
<feature type="region of interest" description="Disordered" evidence="22">
    <location>
        <begin position="26"/>
        <end position="73"/>
    </location>
</feature>
<dbReference type="GO" id="GO:0000272">
    <property type="term" value="P:polysaccharide catabolic process"/>
    <property type="evidence" value="ECO:0007669"/>
    <property type="project" value="UniProtKB-KW"/>
</dbReference>
<dbReference type="PANTHER" id="PTHR10587:SF133">
    <property type="entry name" value="CHITIN DEACETYLASE 1-RELATED"/>
    <property type="match status" value="1"/>
</dbReference>
<evidence type="ECO:0000256" key="8">
    <source>
        <dbReference type="ARBA" id="ARBA00022622"/>
    </source>
</evidence>
<evidence type="ECO:0000256" key="12">
    <source>
        <dbReference type="ARBA" id="ARBA00023024"/>
    </source>
</evidence>
<dbReference type="EC" id="3.5.1.41" evidence="20"/>
<comment type="subcellular location">
    <subcellularLocation>
        <location evidence="3">Cell membrane</location>
        <topology evidence="3">Lipid-anchor</topology>
        <topology evidence="3">GPI-anchor</topology>
    </subcellularLocation>
    <subcellularLocation>
        <location evidence="2">Secreted</location>
        <location evidence="2">Cell wall</location>
    </subcellularLocation>
</comment>
<evidence type="ECO:0000256" key="10">
    <source>
        <dbReference type="ARBA" id="ARBA00022729"/>
    </source>
</evidence>
<dbReference type="Gene3D" id="3.20.20.370">
    <property type="entry name" value="Glycoside hydrolase/deacetylase"/>
    <property type="match status" value="1"/>
</dbReference>
<dbReference type="Pfam" id="PF01522">
    <property type="entry name" value="Polysacc_deac_1"/>
    <property type="match status" value="1"/>
</dbReference>
<evidence type="ECO:0000256" key="6">
    <source>
        <dbReference type="ARBA" id="ARBA00022512"/>
    </source>
</evidence>
<dbReference type="InterPro" id="IPR050248">
    <property type="entry name" value="Polysacc_deacetylase_ArnD"/>
</dbReference>
<dbReference type="EMBL" id="ML769384">
    <property type="protein sequence ID" value="KAE9410698.1"/>
    <property type="molecule type" value="Genomic_DNA"/>
</dbReference>
<keyword evidence="19" id="KW-0624">Polysaccharide degradation</keyword>
<dbReference type="GO" id="GO:0071555">
    <property type="term" value="P:cell wall organization"/>
    <property type="evidence" value="ECO:0007669"/>
    <property type="project" value="UniProtKB-KW"/>
</dbReference>
<evidence type="ECO:0000256" key="2">
    <source>
        <dbReference type="ARBA" id="ARBA00004191"/>
    </source>
</evidence>
<evidence type="ECO:0000256" key="9">
    <source>
        <dbReference type="ARBA" id="ARBA00022723"/>
    </source>
</evidence>
<evidence type="ECO:0000256" key="17">
    <source>
        <dbReference type="ARBA" id="ARBA00023288"/>
    </source>
</evidence>
<keyword evidence="13" id="KW-0472">Membrane</keyword>
<evidence type="ECO:0000256" key="13">
    <source>
        <dbReference type="ARBA" id="ARBA00023136"/>
    </source>
</evidence>
<keyword evidence="26" id="KW-1185">Reference proteome</keyword>
<protein>
    <recommendedName>
        <fullName evidence="20">chitin deacetylase</fullName>
        <ecNumber evidence="20">3.5.1.41</ecNumber>
    </recommendedName>
</protein>
<evidence type="ECO:0000256" key="1">
    <source>
        <dbReference type="ARBA" id="ARBA00001941"/>
    </source>
</evidence>
<keyword evidence="15" id="KW-0119">Carbohydrate metabolism</keyword>
<evidence type="ECO:0000313" key="26">
    <source>
        <dbReference type="Proteomes" id="UP000799118"/>
    </source>
</evidence>
<dbReference type="FunFam" id="3.20.20.370:FF:000004">
    <property type="entry name" value="Related to Chitin deacetylase"/>
    <property type="match status" value="1"/>
</dbReference>
<dbReference type="InterPro" id="IPR011330">
    <property type="entry name" value="Glyco_hydro/deAcase_b/a-brl"/>
</dbReference>
<proteinExistence type="inferred from homology"/>
<evidence type="ECO:0000256" key="20">
    <source>
        <dbReference type="ARBA" id="ARBA00024056"/>
    </source>
</evidence>
<evidence type="ECO:0000256" key="4">
    <source>
        <dbReference type="ARBA" id="ARBA00010973"/>
    </source>
</evidence>
<accession>A0A6A4IPC4</accession>
<keyword evidence="17" id="KW-0449">Lipoprotein</keyword>
<keyword evidence="8" id="KW-0336">GPI-anchor</keyword>
<comment type="catalytic activity">
    <reaction evidence="21">
        <text>[(1-&gt;4)-N-acetyl-beta-D-glucosaminyl](n) + n H2O = chitosan + n acetate</text>
        <dbReference type="Rhea" id="RHEA:10464"/>
        <dbReference type="Rhea" id="RHEA-COMP:9593"/>
        <dbReference type="Rhea" id="RHEA-COMP:9597"/>
        <dbReference type="ChEBI" id="CHEBI:15377"/>
        <dbReference type="ChEBI" id="CHEBI:17029"/>
        <dbReference type="ChEBI" id="CHEBI:30089"/>
        <dbReference type="ChEBI" id="CHEBI:57704"/>
        <dbReference type="EC" id="3.5.1.41"/>
    </reaction>
    <physiologicalReaction direction="left-to-right" evidence="21">
        <dbReference type="Rhea" id="RHEA:10465"/>
    </physiologicalReaction>
</comment>
<evidence type="ECO:0000313" key="25">
    <source>
        <dbReference type="EMBL" id="KAE9410698.1"/>
    </source>
</evidence>
<feature type="domain" description="NodB homology" evidence="24">
    <location>
        <begin position="191"/>
        <end position="385"/>
    </location>
</feature>
<evidence type="ECO:0000256" key="5">
    <source>
        <dbReference type="ARBA" id="ARBA00022475"/>
    </source>
</evidence>
<reference evidence="25" key="1">
    <citation type="journal article" date="2019" name="Environ. Microbiol.">
        <title>Fungal ecological strategies reflected in gene transcription - a case study of two litter decomposers.</title>
        <authorList>
            <person name="Barbi F."/>
            <person name="Kohler A."/>
            <person name="Barry K."/>
            <person name="Baskaran P."/>
            <person name="Daum C."/>
            <person name="Fauchery L."/>
            <person name="Ihrmark K."/>
            <person name="Kuo A."/>
            <person name="LaButti K."/>
            <person name="Lipzen A."/>
            <person name="Morin E."/>
            <person name="Grigoriev I.V."/>
            <person name="Henrissat B."/>
            <person name="Lindahl B."/>
            <person name="Martin F."/>
        </authorList>
    </citation>
    <scope>NUCLEOTIDE SEQUENCE</scope>
    <source>
        <strain evidence="25">JB14</strain>
    </source>
</reference>
<name>A0A6A4IPC4_9AGAR</name>
<evidence type="ECO:0000259" key="24">
    <source>
        <dbReference type="PROSITE" id="PS51677"/>
    </source>
</evidence>
<dbReference type="GO" id="GO:0006032">
    <property type="term" value="P:chitin catabolic process"/>
    <property type="evidence" value="ECO:0007669"/>
    <property type="project" value="UniProtKB-KW"/>
</dbReference>
<keyword evidence="6" id="KW-0134">Cell wall</keyword>
<evidence type="ECO:0000256" key="23">
    <source>
        <dbReference type="SAM" id="SignalP"/>
    </source>
</evidence>
<evidence type="ECO:0000256" key="14">
    <source>
        <dbReference type="ARBA" id="ARBA00023180"/>
    </source>
</evidence>
<dbReference type="InterPro" id="IPR002509">
    <property type="entry name" value="NODB_dom"/>
</dbReference>
<comment type="similarity">
    <text evidence="4">Belongs to the polysaccharide deacetylase family.</text>
</comment>
<feature type="signal peptide" evidence="23">
    <location>
        <begin position="1"/>
        <end position="18"/>
    </location>
</feature>
<organism evidence="25 26">
    <name type="scientific">Gymnopus androsaceus JB14</name>
    <dbReference type="NCBI Taxonomy" id="1447944"/>
    <lineage>
        <taxon>Eukaryota</taxon>
        <taxon>Fungi</taxon>
        <taxon>Dikarya</taxon>
        <taxon>Basidiomycota</taxon>
        <taxon>Agaricomycotina</taxon>
        <taxon>Agaricomycetes</taxon>
        <taxon>Agaricomycetidae</taxon>
        <taxon>Agaricales</taxon>
        <taxon>Marasmiineae</taxon>
        <taxon>Omphalotaceae</taxon>
        <taxon>Gymnopus</taxon>
    </lineage>
</organism>
<keyword evidence="9" id="KW-0479">Metal-binding</keyword>
<dbReference type="Proteomes" id="UP000799118">
    <property type="component" value="Unassembled WGS sequence"/>
</dbReference>
<dbReference type="GO" id="GO:0098552">
    <property type="term" value="C:side of membrane"/>
    <property type="evidence" value="ECO:0007669"/>
    <property type="project" value="UniProtKB-KW"/>
</dbReference>
<evidence type="ECO:0000256" key="16">
    <source>
        <dbReference type="ARBA" id="ARBA00023285"/>
    </source>
</evidence>
<dbReference type="GO" id="GO:0004099">
    <property type="term" value="F:chitin deacetylase activity"/>
    <property type="evidence" value="ECO:0007669"/>
    <property type="project" value="UniProtKB-EC"/>
</dbReference>
<gene>
    <name evidence="25" type="ORF">BT96DRAFT_961473</name>
</gene>
<evidence type="ECO:0000256" key="21">
    <source>
        <dbReference type="ARBA" id="ARBA00048494"/>
    </source>
</evidence>
<dbReference type="GO" id="GO:0005886">
    <property type="term" value="C:plasma membrane"/>
    <property type="evidence" value="ECO:0007669"/>
    <property type="project" value="UniProtKB-SubCell"/>
</dbReference>
<dbReference type="OrthoDB" id="407355at2759"/>
<keyword evidence="10 23" id="KW-0732">Signal</keyword>
<keyword evidence="7" id="KW-0964">Secreted</keyword>
<evidence type="ECO:0000256" key="15">
    <source>
        <dbReference type="ARBA" id="ARBA00023277"/>
    </source>
</evidence>
<comment type="cofactor">
    <cofactor evidence="1">
        <name>Co(2+)</name>
        <dbReference type="ChEBI" id="CHEBI:48828"/>
    </cofactor>
</comment>
<feature type="chain" id="PRO_5025387508" description="chitin deacetylase" evidence="23">
    <location>
        <begin position="19"/>
        <end position="461"/>
    </location>
</feature>
<sequence>MLAGSIFILSLAGLPVYGQSSASSASAASSTTSSSSVSTTSGVSASSGTTSVSVTGSGTTSAVGISGSGTTTSNVTKTEATALTFTLAVTNPTAVPLASITANETSLATIPLPSTATPATSIVAANYPPMDKVPPTDSSEVQAWIAEVQATPTVAGGCPANLQAAQDTSRCWWYCTGCVRDTDVQECPDKGTWGLTYDDGPSYYTPNLLTYLSANDLHATFFTVGSRCLQFPATLQEEFMAGHQVAVHTWSHPYLTTLSNEEIIAELGWTKKIMKDVTGVTPNMFRPPYGDIDDRVRNISIAMGLTPVMWTRMSATATFDTDDFDVHGGLASSYGVLNNWENIIANASKIDTGFIVLEHDLFEESVQLATGYILPSAMQQNFTIQPVVQCLNKPMTDAYIETNNNATNPPAASGAVTLSSGAPGSISTSPSKKNSGVSLKISGTSSALALSGVFAIIALFL</sequence>
<evidence type="ECO:0000256" key="11">
    <source>
        <dbReference type="ARBA" id="ARBA00022801"/>
    </source>
</evidence>
<dbReference type="GO" id="GO:0046872">
    <property type="term" value="F:metal ion binding"/>
    <property type="evidence" value="ECO:0007669"/>
    <property type="project" value="UniProtKB-KW"/>
</dbReference>
<dbReference type="AlphaFoldDB" id="A0A6A4IPC4"/>
<dbReference type="PROSITE" id="PS51677">
    <property type="entry name" value="NODB"/>
    <property type="match status" value="1"/>
</dbReference>